<proteinExistence type="predicted"/>
<dbReference type="Proteomes" id="UP001222958">
    <property type="component" value="Unassembled WGS sequence"/>
</dbReference>
<evidence type="ECO:0008006" key="3">
    <source>
        <dbReference type="Google" id="ProtNLM"/>
    </source>
</evidence>
<name>A0AAP4A8U3_CLOPF</name>
<dbReference type="RefSeq" id="WP_279858255.1">
    <property type="nucleotide sequence ID" value="NZ_JARVUX010000012.1"/>
</dbReference>
<protein>
    <recommendedName>
        <fullName evidence="3">Phage protein</fullName>
    </recommendedName>
</protein>
<evidence type="ECO:0000313" key="2">
    <source>
        <dbReference type="Proteomes" id="UP001222958"/>
    </source>
</evidence>
<comment type="caution">
    <text evidence="1">The sequence shown here is derived from an EMBL/GenBank/DDBJ whole genome shotgun (WGS) entry which is preliminary data.</text>
</comment>
<organism evidence="1 2">
    <name type="scientific">Clostridium perfringens</name>
    <dbReference type="NCBI Taxonomy" id="1502"/>
    <lineage>
        <taxon>Bacteria</taxon>
        <taxon>Bacillati</taxon>
        <taxon>Bacillota</taxon>
        <taxon>Clostridia</taxon>
        <taxon>Eubacteriales</taxon>
        <taxon>Clostridiaceae</taxon>
        <taxon>Clostridium</taxon>
    </lineage>
</organism>
<dbReference type="EMBL" id="JARVUX010000012">
    <property type="protein sequence ID" value="MDH2337300.1"/>
    <property type="molecule type" value="Genomic_DNA"/>
</dbReference>
<evidence type="ECO:0000313" key="1">
    <source>
        <dbReference type="EMBL" id="MDH2337300.1"/>
    </source>
</evidence>
<gene>
    <name evidence="1" type="ORF">QDQ28_14065</name>
</gene>
<accession>A0AAP4A8U3</accession>
<dbReference type="AlphaFoldDB" id="A0AAP4A8U3"/>
<sequence length="105" mass="12189">MNIPEKIRIGSVDYEVVLTDENLVLNGREVYAWIDYNYHLIKINRNLQDKQGQEQTFLHELMHGIVKERSLEIGNCDEETLVEKLAIGLHQVIRDNPGIFLKNEG</sequence>
<reference evidence="1" key="1">
    <citation type="submission" date="2023-04" db="EMBL/GenBank/DDBJ databases">
        <title>Epidemiological investigation of Clostridium perfringens isolated from cattle.</title>
        <authorList>
            <person name="Tian R."/>
        </authorList>
    </citation>
    <scope>NUCLEOTIDE SEQUENCE</scope>
    <source>
        <strain evidence="1">ZWCP172</strain>
    </source>
</reference>